<protein>
    <submittedName>
        <fullName evidence="1">Uncharacterized protein</fullName>
    </submittedName>
</protein>
<evidence type="ECO:0000313" key="1">
    <source>
        <dbReference type="EMBL" id="CAA9319619.1"/>
    </source>
</evidence>
<accession>A0A6J4L123</accession>
<name>A0A6J4L123_9HYPH</name>
<organism evidence="1">
    <name type="scientific">uncultured Microvirga sp</name>
    <dbReference type="NCBI Taxonomy" id="412392"/>
    <lineage>
        <taxon>Bacteria</taxon>
        <taxon>Pseudomonadati</taxon>
        <taxon>Pseudomonadota</taxon>
        <taxon>Alphaproteobacteria</taxon>
        <taxon>Hyphomicrobiales</taxon>
        <taxon>Methylobacteriaceae</taxon>
        <taxon>Microvirga</taxon>
        <taxon>environmental samples</taxon>
    </lineage>
</organism>
<gene>
    <name evidence="1" type="ORF">AVDCRST_MAG90-1556</name>
</gene>
<reference evidence="1" key="1">
    <citation type="submission" date="2020-02" db="EMBL/GenBank/DDBJ databases">
        <authorList>
            <person name="Meier V. D."/>
        </authorList>
    </citation>
    <scope>NUCLEOTIDE SEQUENCE</scope>
    <source>
        <strain evidence="1">AVDCRST_MAG90</strain>
    </source>
</reference>
<proteinExistence type="predicted"/>
<dbReference type="EMBL" id="CADCUC010000178">
    <property type="protein sequence ID" value="CAA9319619.1"/>
    <property type="molecule type" value="Genomic_DNA"/>
</dbReference>
<sequence>MASVPKLPGGRHGAPPFGLRLVNSWHRGAFGCSILSSD</sequence>
<dbReference type="AlphaFoldDB" id="A0A6J4L123"/>